<evidence type="ECO:0000313" key="2">
    <source>
        <dbReference type="EMBL" id="MFD1344559.1"/>
    </source>
</evidence>
<proteinExistence type="predicted"/>
<keyword evidence="3" id="KW-1185">Reference proteome</keyword>
<comment type="caution">
    <text evidence="2">The sequence shown here is derived from an EMBL/GenBank/DDBJ whole genome shotgun (WGS) entry which is preliminary data.</text>
</comment>
<evidence type="ECO:0000313" key="3">
    <source>
        <dbReference type="Proteomes" id="UP001597135"/>
    </source>
</evidence>
<dbReference type="RefSeq" id="WP_386806135.1">
    <property type="nucleotide sequence ID" value="NZ_JBHTMU010000055.1"/>
</dbReference>
<accession>A0ABW3ZNC3</accession>
<reference evidence="3" key="1">
    <citation type="journal article" date="2019" name="Int. J. Syst. Evol. Microbiol.">
        <title>The Global Catalogue of Microorganisms (GCM) 10K type strain sequencing project: providing services to taxonomists for standard genome sequencing and annotation.</title>
        <authorList>
            <consortium name="The Broad Institute Genomics Platform"/>
            <consortium name="The Broad Institute Genome Sequencing Center for Infectious Disease"/>
            <person name="Wu L."/>
            <person name="Ma J."/>
        </authorList>
    </citation>
    <scope>NUCLEOTIDE SEQUENCE [LARGE SCALE GENOMIC DNA]</scope>
    <source>
        <strain evidence="3">CCUG 62953</strain>
    </source>
</reference>
<gene>
    <name evidence="2" type="ORF">ACFQ4E_19165</name>
</gene>
<dbReference type="InterPro" id="IPR041657">
    <property type="entry name" value="HTH_17"/>
</dbReference>
<protein>
    <submittedName>
        <fullName evidence="2">Helix-turn-helix domain-containing protein</fullName>
    </submittedName>
</protein>
<organism evidence="2 3">
    <name type="scientific">Litorisediminicola beolgyonensis</name>
    <dbReference type="NCBI Taxonomy" id="1173614"/>
    <lineage>
        <taxon>Bacteria</taxon>
        <taxon>Pseudomonadati</taxon>
        <taxon>Pseudomonadota</taxon>
        <taxon>Alphaproteobacteria</taxon>
        <taxon>Rhodobacterales</taxon>
        <taxon>Paracoccaceae</taxon>
        <taxon>Litorisediminicola</taxon>
    </lineage>
</organism>
<feature type="domain" description="Helix-turn-helix" evidence="1">
    <location>
        <begin position="14"/>
        <end position="57"/>
    </location>
</feature>
<dbReference type="SUPFAM" id="SSF46955">
    <property type="entry name" value="Putative DNA-binding domain"/>
    <property type="match status" value="1"/>
</dbReference>
<dbReference type="Proteomes" id="UP001597135">
    <property type="component" value="Unassembled WGS sequence"/>
</dbReference>
<dbReference type="EMBL" id="JBHTMU010000055">
    <property type="protein sequence ID" value="MFD1344559.1"/>
    <property type="molecule type" value="Genomic_DNA"/>
</dbReference>
<dbReference type="InterPro" id="IPR009061">
    <property type="entry name" value="DNA-bd_dom_put_sf"/>
</dbReference>
<sequence>MREQTTITQKNNELLTVKDVARLDQVSEKTVRRAIAEGRLEVRRLGPSGRLIRIDPEAHSRYRRGQFY</sequence>
<evidence type="ECO:0000259" key="1">
    <source>
        <dbReference type="Pfam" id="PF12728"/>
    </source>
</evidence>
<name>A0ABW3ZNC3_9RHOB</name>
<dbReference type="Pfam" id="PF12728">
    <property type="entry name" value="HTH_17"/>
    <property type="match status" value="1"/>
</dbReference>